<evidence type="ECO:0000313" key="3">
    <source>
        <dbReference type="EMBL" id="CAI2370432.1"/>
    </source>
</evidence>
<proteinExistence type="inferred from homology"/>
<accession>A0AAD1UP60</accession>
<feature type="compositionally biased region" description="Basic and acidic residues" evidence="2">
    <location>
        <begin position="366"/>
        <end position="377"/>
    </location>
</feature>
<comment type="caution">
    <text evidence="3">The sequence shown here is derived from an EMBL/GenBank/DDBJ whole genome shotgun (WGS) entry which is preliminary data.</text>
</comment>
<dbReference type="InterPro" id="IPR038791">
    <property type="entry name" value="Cfap97/Hemingway"/>
</dbReference>
<dbReference type="InterPro" id="IPR029488">
    <property type="entry name" value="Hmw/CFAP97"/>
</dbReference>
<keyword evidence="4" id="KW-1185">Reference proteome</keyword>
<organism evidence="3 4">
    <name type="scientific">Euplotes crassus</name>
    <dbReference type="NCBI Taxonomy" id="5936"/>
    <lineage>
        <taxon>Eukaryota</taxon>
        <taxon>Sar</taxon>
        <taxon>Alveolata</taxon>
        <taxon>Ciliophora</taxon>
        <taxon>Intramacronucleata</taxon>
        <taxon>Spirotrichea</taxon>
        <taxon>Hypotrichia</taxon>
        <taxon>Euplotida</taxon>
        <taxon>Euplotidae</taxon>
        <taxon>Moneuplotes</taxon>
    </lineage>
</organism>
<evidence type="ECO:0000313" key="4">
    <source>
        <dbReference type="Proteomes" id="UP001295684"/>
    </source>
</evidence>
<gene>
    <name evidence="3" type="ORF">ECRASSUSDP1_LOCUS11745</name>
</gene>
<dbReference type="Pfam" id="PF13879">
    <property type="entry name" value="Hmw_CFAP97"/>
    <property type="match status" value="1"/>
</dbReference>
<dbReference type="AlphaFoldDB" id="A0AAD1UP60"/>
<evidence type="ECO:0000256" key="1">
    <source>
        <dbReference type="ARBA" id="ARBA00008315"/>
    </source>
</evidence>
<dbReference type="EMBL" id="CAMPGE010011612">
    <property type="protein sequence ID" value="CAI2370432.1"/>
    <property type="molecule type" value="Genomic_DNA"/>
</dbReference>
<sequence length="419" mass="49047">MHFDMAPTRTSSLFLDKGRPSTRITINNKKREQLNENKVTEIERENRILYEKMARIHTRKAPHKLSKNFTSRIKGIMNFGKNRQRIMKKDAIEKENKKFLQRLQNSSPTYNVRKWENDRKRSKKYANLRCQHPYVLDEKRSKAANRSNDIGSVRRFFGTNKASEDLVNTQSIMDDHSVSSRINPNPYNYDSSILPELPPPNSSTSFATNNYDYCPPPEEQPDYISNMKRLEKIRESVKSVDQFLVVKRKKLYQGIVIISKKEFYIDMFITKTKFYISAVELSIKKPYMIELYVNQAKKLLKAFSGSGDESNLFTHENFNALVMMLQFKYDKLSIKGMNKILYEDFSAFASSPRERTKSIKGSAPKPPRDKKYSEFYKHRPSPRSGEESTNTSVRLKSRLSIDQKMDSSSLYHELQKLMK</sequence>
<dbReference type="PANTHER" id="PTHR23035:SF2">
    <property type="entry name" value="KIAA1430 HOMOLOGUE"/>
    <property type="match status" value="1"/>
</dbReference>
<protein>
    <submittedName>
        <fullName evidence="3">Uncharacterized protein</fullName>
    </submittedName>
</protein>
<dbReference type="PANTHER" id="PTHR23035">
    <property type="entry name" value="CILIA- AND FLAGELLA-ASSOCIATED PROTEIN 97-RELATED"/>
    <property type="match status" value="1"/>
</dbReference>
<comment type="similarity">
    <text evidence="1">Belongs to the CFAP97 family.</text>
</comment>
<reference evidence="3" key="1">
    <citation type="submission" date="2023-07" db="EMBL/GenBank/DDBJ databases">
        <authorList>
            <consortium name="AG Swart"/>
            <person name="Singh M."/>
            <person name="Singh A."/>
            <person name="Seah K."/>
            <person name="Emmerich C."/>
        </authorList>
    </citation>
    <scope>NUCLEOTIDE SEQUENCE</scope>
    <source>
        <strain evidence="3">DP1</strain>
    </source>
</reference>
<evidence type="ECO:0000256" key="2">
    <source>
        <dbReference type="SAM" id="MobiDB-lite"/>
    </source>
</evidence>
<feature type="region of interest" description="Disordered" evidence="2">
    <location>
        <begin position="353"/>
        <end position="400"/>
    </location>
</feature>
<dbReference type="Proteomes" id="UP001295684">
    <property type="component" value="Unassembled WGS sequence"/>
</dbReference>
<name>A0AAD1UP60_EUPCR</name>